<dbReference type="InterPro" id="IPR036910">
    <property type="entry name" value="HMG_box_dom_sf"/>
</dbReference>
<evidence type="ECO:0000256" key="2">
    <source>
        <dbReference type="ARBA" id="ARBA00023125"/>
    </source>
</evidence>
<keyword evidence="1" id="KW-0805">Transcription regulation</keyword>
<dbReference type="GO" id="GO:0030154">
    <property type="term" value="P:cell differentiation"/>
    <property type="evidence" value="ECO:0007669"/>
    <property type="project" value="TreeGrafter"/>
</dbReference>
<evidence type="ECO:0000259" key="6">
    <source>
        <dbReference type="PROSITE" id="PS50118"/>
    </source>
</evidence>
<dbReference type="GO" id="GO:0005634">
    <property type="term" value="C:nucleus"/>
    <property type="evidence" value="ECO:0007669"/>
    <property type="project" value="UniProtKB-UniRule"/>
</dbReference>
<comment type="caution">
    <text evidence="7">The sequence shown here is derived from an EMBL/GenBank/DDBJ whole genome shotgun (WGS) entry which is preliminary data.</text>
</comment>
<dbReference type="SUPFAM" id="SSF47095">
    <property type="entry name" value="HMG-box"/>
    <property type="match status" value="1"/>
</dbReference>
<feature type="non-terminal residue" evidence="7">
    <location>
        <position position="131"/>
    </location>
</feature>
<dbReference type="CDD" id="cd01389">
    <property type="entry name" value="HMG-box_ROX1-like"/>
    <property type="match status" value="1"/>
</dbReference>
<keyword evidence="8" id="KW-1185">Reference proteome</keyword>
<dbReference type="InterPro" id="IPR050140">
    <property type="entry name" value="SRY-related_HMG-box_TF-like"/>
</dbReference>
<dbReference type="AlphaFoldDB" id="A0A9P4SDP3"/>
<feature type="compositionally biased region" description="Polar residues" evidence="5">
    <location>
        <begin position="102"/>
        <end position="119"/>
    </location>
</feature>
<feature type="region of interest" description="Disordered" evidence="5">
    <location>
        <begin position="96"/>
        <end position="119"/>
    </location>
</feature>
<dbReference type="SMART" id="SM00398">
    <property type="entry name" value="HMG"/>
    <property type="match status" value="1"/>
</dbReference>
<name>A0A9P4SDP3_9PEZI</name>
<keyword evidence="3" id="KW-0804">Transcription</keyword>
<dbReference type="GO" id="GO:0000122">
    <property type="term" value="P:negative regulation of transcription by RNA polymerase II"/>
    <property type="evidence" value="ECO:0007669"/>
    <property type="project" value="TreeGrafter"/>
</dbReference>
<sequence>RAASEESRDSTELTPHVCLCPPEPKVPRPRNAFILYRQHHQANIAAQHPGLPNPDISKILGEQWKAEEDKVREQWKILAGEEKERHQAQYPDYRFKPRRQGRNNSGALTSSVLSTSPDSGQLCARCGGRSI</sequence>
<dbReference type="Pfam" id="PF00505">
    <property type="entry name" value="HMG_box"/>
    <property type="match status" value="1"/>
</dbReference>
<evidence type="ECO:0000313" key="7">
    <source>
        <dbReference type="EMBL" id="KAF2839703.1"/>
    </source>
</evidence>
<dbReference type="FunFam" id="1.10.30.10:FF:000041">
    <property type="entry name" value="HMG box family protein"/>
    <property type="match status" value="1"/>
</dbReference>
<evidence type="ECO:0000256" key="1">
    <source>
        <dbReference type="ARBA" id="ARBA00023015"/>
    </source>
</evidence>
<gene>
    <name evidence="7" type="ORF">M501DRAFT_902699</name>
</gene>
<keyword evidence="2 4" id="KW-0238">DNA-binding</keyword>
<keyword evidence="4" id="KW-0539">Nucleus</keyword>
<dbReference type="PROSITE" id="PS50118">
    <property type="entry name" value="HMG_BOX_2"/>
    <property type="match status" value="1"/>
</dbReference>
<dbReference type="Gene3D" id="1.10.30.10">
    <property type="entry name" value="High mobility group box domain"/>
    <property type="match status" value="1"/>
</dbReference>
<dbReference type="Proteomes" id="UP000799429">
    <property type="component" value="Unassembled WGS sequence"/>
</dbReference>
<evidence type="ECO:0000256" key="5">
    <source>
        <dbReference type="SAM" id="MobiDB-lite"/>
    </source>
</evidence>
<evidence type="ECO:0000256" key="3">
    <source>
        <dbReference type="ARBA" id="ARBA00023163"/>
    </source>
</evidence>
<dbReference type="OrthoDB" id="6247875at2759"/>
<evidence type="ECO:0000256" key="4">
    <source>
        <dbReference type="PROSITE-ProRule" id="PRU00267"/>
    </source>
</evidence>
<feature type="DNA-binding region" description="HMG box" evidence="4">
    <location>
        <begin position="26"/>
        <end position="94"/>
    </location>
</feature>
<feature type="domain" description="HMG box" evidence="6">
    <location>
        <begin position="26"/>
        <end position="94"/>
    </location>
</feature>
<evidence type="ECO:0000313" key="8">
    <source>
        <dbReference type="Proteomes" id="UP000799429"/>
    </source>
</evidence>
<dbReference type="GO" id="GO:0000978">
    <property type="term" value="F:RNA polymerase II cis-regulatory region sequence-specific DNA binding"/>
    <property type="evidence" value="ECO:0007669"/>
    <property type="project" value="TreeGrafter"/>
</dbReference>
<dbReference type="PANTHER" id="PTHR10270">
    <property type="entry name" value="SOX TRANSCRIPTION FACTOR"/>
    <property type="match status" value="1"/>
</dbReference>
<dbReference type="PANTHER" id="PTHR10270:SF320">
    <property type="entry name" value="BOX TRANSCRIPTIONAL REGULATOR, PUTATIVE (AFU_ORTHOLOGUE AFUA_4G10820)-RELATED"/>
    <property type="match status" value="1"/>
</dbReference>
<protein>
    <recommendedName>
        <fullName evidence="6">HMG box domain-containing protein</fullName>
    </recommendedName>
</protein>
<accession>A0A9P4SDP3</accession>
<dbReference type="GO" id="GO:0001228">
    <property type="term" value="F:DNA-binding transcription activator activity, RNA polymerase II-specific"/>
    <property type="evidence" value="ECO:0007669"/>
    <property type="project" value="TreeGrafter"/>
</dbReference>
<feature type="non-terminal residue" evidence="7">
    <location>
        <position position="1"/>
    </location>
</feature>
<proteinExistence type="predicted"/>
<dbReference type="InterPro" id="IPR009071">
    <property type="entry name" value="HMG_box_dom"/>
</dbReference>
<organism evidence="7 8">
    <name type="scientific">Patellaria atrata CBS 101060</name>
    <dbReference type="NCBI Taxonomy" id="1346257"/>
    <lineage>
        <taxon>Eukaryota</taxon>
        <taxon>Fungi</taxon>
        <taxon>Dikarya</taxon>
        <taxon>Ascomycota</taxon>
        <taxon>Pezizomycotina</taxon>
        <taxon>Dothideomycetes</taxon>
        <taxon>Dothideomycetes incertae sedis</taxon>
        <taxon>Patellariales</taxon>
        <taxon>Patellariaceae</taxon>
        <taxon>Patellaria</taxon>
    </lineage>
</organism>
<dbReference type="EMBL" id="MU006094">
    <property type="protein sequence ID" value="KAF2839703.1"/>
    <property type="molecule type" value="Genomic_DNA"/>
</dbReference>
<reference evidence="7" key="1">
    <citation type="journal article" date="2020" name="Stud. Mycol.">
        <title>101 Dothideomycetes genomes: a test case for predicting lifestyles and emergence of pathogens.</title>
        <authorList>
            <person name="Haridas S."/>
            <person name="Albert R."/>
            <person name="Binder M."/>
            <person name="Bloem J."/>
            <person name="Labutti K."/>
            <person name="Salamov A."/>
            <person name="Andreopoulos B."/>
            <person name="Baker S."/>
            <person name="Barry K."/>
            <person name="Bills G."/>
            <person name="Bluhm B."/>
            <person name="Cannon C."/>
            <person name="Castanera R."/>
            <person name="Culley D."/>
            <person name="Daum C."/>
            <person name="Ezra D."/>
            <person name="Gonzalez J."/>
            <person name="Henrissat B."/>
            <person name="Kuo A."/>
            <person name="Liang C."/>
            <person name="Lipzen A."/>
            <person name="Lutzoni F."/>
            <person name="Magnuson J."/>
            <person name="Mondo S."/>
            <person name="Nolan M."/>
            <person name="Ohm R."/>
            <person name="Pangilinan J."/>
            <person name="Park H.-J."/>
            <person name="Ramirez L."/>
            <person name="Alfaro M."/>
            <person name="Sun H."/>
            <person name="Tritt A."/>
            <person name="Yoshinaga Y."/>
            <person name="Zwiers L.-H."/>
            <person name="Turgeon B."/>
            <person name="Goodwin S."/>
            <person name="Spatafora J."/>
            <person name="Crous P."/>
            <person name="Grigoriev I."/>
        </authorList>
    </citation>
    <scope>NUCLEOTIDE SEQUENCE</scope>
    <source>
        <strain evidence="7">CBS 101060</strain>
    </source>
</reference>